<organism evidence="3 4">
    <name type="scientific">Amycolatopsis acididurans</name>
    <dbReference type="NCBI Taxonomy" id="2724524"/>
    <lineage>
        <taxon>Bacteria</taxon>
        <taxon>Bacillati</taxon>
        <taxon>Actinomycetota</taxon>
        <taxon>Actinomycetes</taxon>
        <taxon>Pseudonocardiales</taxon>
        <taxon>Pseudonocardiaceae</taxon>
        <taxon>Amycolatopsis</taxon>
    </lineage>
</organism>
<comment type="caution">
    <text evidence="3">The sequence shown here is derived from an EMBL/GenBank/DDBJ whole genome shotgun (WGS) entry which is preliminary data.</text>
</comment>
<keyword evidence="1 3" id="KW-0489">Methyltransferase</keyword>
<sequence>MDTLDGLTGDLAEVAGSAPGFMPPEEGDALYRAAREHLGDAVAVEIGSYCGKSTVYLGAAARQTGGRVVTVDHHHGSEEHQPGWEYHQPELVDPHTGRLDTLRAFRHTIADAGLEDHVVAMVGKSATVATLWRHPIRFLFIDGGHTEEAAQADYEGWAPWVETGGVLAIHDVFPDPRDGGRPPFHVFRRALAGGQFEQLSVTGSLRVLRRTAGEPGAPVA</sequence>
<proteinExistence type="predicted"/>
<evidence type="ECO:0000256" key="1">
    <source>
        <dbReference type="ARBA" id="ARBA00022603"/>
    </source>
</evidence>
<dbReference type="InterPro" id="IPR029063">
    <property type="entry name" value="SAM-dependent_MTases_sf"/>
</dbReference>
<dbReference type="SUPFAM" id="SSF53335">
    <property type="entry name" value="S-adenosyl-L-methionine-dependent methyltransferases"/>
    <property type="match status" value="1"/>
</dbReference>
<dbReference type="GO" id="GO:0032259">
    <property type="term" value="P:methylation"/>
    <property type="evidence" value="ECO:0007669"/>
    <property type="project" value="UniProtKB-KW"/>
</dbReference>
<dbReference type="Proteomes" id="UP000715441">
    <property type="component" value="Unassembled WGS sequence"/>
</dbReference>
<dbReference type="PANTHER" id="PTHR40048:SF1">
    <property type="entry name" value="RHAMNOSYL O-METHYLTRANSFERASE"/>
    <property type="match status" value="1"/>
</dbReference>
<dbReference type="RefSeq" id="WP_168519256.1">
    <property type="nucleotide sequence ID" value="NZ_JAAXLS010000021.1"/>
</dbReference>
<dbReference type="GO" id="GO:0008168">
    <property type="term" value="F:methyltransferase activity"/>
    <property type="evidence" value="ECO:0007669"/>
    <property type="project" value="UniProtKB-KW"/>
</dbReference>
<dbReference type="Gene3D" id="3.40.50.150">
    <property type="entry name" value="Vaccinia Virus protein VP39"/>
    <property type="match status" value="1"/>
</dbReference>
<gene>
    <name evidence="3" type="ORF">HFP15_25365</name>
</gene>
<evidence type="ECO:0000313" key="4">
    <source>
        <dbReference type="Proteomes" id="UP000715441"/>
    </source>
</evidence>
<keyword evidence="4" id="KW-1185">Reference proteome</keyword>
<evidence type="ECO:0000256" key="2">
    <source>
        <dbReference type="ARBA" id="ARBA00022679"/>
    </source>
</evidence>
<dbReference type="PANTHER" id="PTHR40048">
    <property type="entry name" value="RHAMNOSYL O-METHYLTRANSFERASE"/>
    <property type="match status" value="1"/>
</dbReference>
<protein>
    <submittedName>
        <fullName evidence="3">Class I SAM-dependent methyltransferase</fullName>
    </submittedName>
</protein>
<reference evidence="3 4" key="1">
    <citation type="submission" date="2020-04" db="EMBL/GenBank/DDBJ databases">
        <title>Novel species.</title>
        <authorList>
            <person name="Teo W.F.A."/>
            <person name="Lipun K."/>
            <person name="Srisuk N."/>
            <person name="Duangmal K."/>
        </authorList>
    </citation>
    <scope>NUCLEOTIDE SEQUENCE [LARGE SCALE GENOMIC DNA]</scope>
    <source>
        <strain evidence="3 4">K13G38</strain>
    </source>
</reference>
<keyword evidence="2" id="KW-0808">Transferase</keyword>
<accession>A0ABX1J8U4</accession>
<dbReference type="EMBL" id="JAAXLS010000021">
    <property type="protein sequence ID" value="NKQ56211.1"/>
    <property type="molecule type" value="Genomic_DNA"/>
</dbReference>
<name>A0ABX1J8U4_9PSEU</name>
<evidence type="ECO:0000313" key="3">
    <source>
        <dbReference type="EMBL" id="NKQ56211.1"/>
    </source>
</evidence>
<dbReference type="Pfam" id="PF13578">
    <property type="entry name" value="Methyltransf_24"/>
    <property type="match status" value="1"/>
</dbReference>